<name>A0A6M3JJA1_9ZZZZ</name>
<reference evidence="1" key="1">
    <citation type="submission" date="2020-03" db="EMBL/GenBank/DDBJ databases">
        <title>The deep terrestrial virosphere.</title>
        <authorList>
            <person name="Holmfeldt K."/>
            <person name="Nilsson E."/>
            <person name="Simone D."/>
            <person name="Lopez-Fernandez M."/>
            <person name="Wu X."/>
            <person name="de Brujin I."/>
            <person name="Lundin D."/>
            <person name="Andersson A."/>
            <person name="Bertilsson S."/>
            <person name="Dopson M."/>
        </authorList>
    </citation>
    <scope>NUCLEOTIDE SEQUENCE</scope>
    <source>
        <strain evidence="1">MM415A04675</strain>
    </source>
</reference>
<sequence length="199" mass="22880">MSHVLKLLEIAEERGVDLQYAPDYAEPGYDCEKGVILGNWNNQTASRIGKLLEKLGFELEWEDEWITCSDCGNALRCQPDCYSWQMSGAILDGECLCLCCILSDPEPVLEYYRGNPDMAITFDIDFEALGYTRYHKKDYRNEFLPDQDDNPHEIAKKLREQGITDFVFKIDGCGPFDTAFSVWLSKTRKGCHNEADYRM</sequence>
<evidence type="ECO:0000313" key="1">
    <source>
        <dbReference type="EMBL" id="QJA69378.1"/>
    </source>
</evidence>
<dbReference type="EMBL" id="MT141700">
    <property type="protein sequence ID" value="QJA69378.1"/>
    <property type="molecule type" value="Genomic_DNA"/>
</dbReference>
<proteinExistence type="predicted"/>
<protein>
    <submittedName>
        <fullName evidence="1">Uncharacterized protein</fullName>
    </submittedName>
</protein>
<dbReference type="AlphaFoldDB" id="A0A6M3JJA1"/>
<gene>
    <name evidence="1" type="ORF">MM415A04675_0012</name>
</gene>
<accession>A0A6M3JJA1</accession>
<organism evidence="1">
    <name type="scientific">viral metagenome</name>
    <dbReference type="NCBI Taxonomy" id="1070528"/>
    <lineage>
        <taxon>unclassified sequences</taxon>
        <taxon>metagenomes</taxon>
        <taxon>organismal metagenomes</taxon>
    </lineage>
</organism>